<keyword evidence="2 3" id="KW-0808">Transferase</keyword>
<evidence type="ECO:0000256" key="1">
    <source>
        <dbReference type="ARBA" id="ARBA00007274"/>
    </source>
</evidence>
<reference evidence="3 4" key="1">
    <citation type="submission" date="2017-06" db="EMBL/GenBank/DDBJ databases">
        <title>Genome sequencing of cyanobaciteial culture collection at National Institute for Environmental Studies (NIES).</title>
        <authorList>
            <person name="Hirose Y."/>
            <person name="Shimura Y."/>
            <person name="Fujisawa T."/>
            <person name="Nakamura Y."/>
            <person name="Kawachi M."/>
        </authorList>
    </citation>
    <scope>NUCLEOTIDE SEQUENCE [LARGE SCALE GENOMIC DNA]</scope>
    <source>
        <strain evidence="3 4">NIES-2135</strain>
    </source>
</reference>
<dbReference type="CDD" id="cd05825">
    <property type="entry name" value="LbH_wcaF_like"/>
    <property type="match status" value="1"/>
</dbReference>
<dbReference type="AlphaFoldDB" id="A0A1Z4JBE4"/>
<dbReference type="GO" id="GO:0008374">
    <property type="term" value="F:O-acyltransferase activity"/>
    <property type="evidence" value="ECO:0007669"/>
    <property type="project" value="TreeGrafter"/>
</dbReference>
<proteinExistence type="inferred from homology"/>
<comment type="similarity">
    <text evidence="1">Belongs to the transferase hexapeptide repeat family.</text>
</comment>
<dbReference type="GO" id="GO:0031470">
    <property type="term" value="C:carboxysome"/>
    <property type="evidence" value="ECO:0007669"/>
    <property type="project" value="UniProtKB-ARBA"/>
</dbReference>
<dbReference type="NCBIfam" id="NF007797">
    <property type="entry name" value="PRK10502.1"/>
    <property type="match status" value="1"/>
</dbReference>
<evidence type="ECO:0000313" key="3">
    <source>
        <dbReference type="EMBL" id="BAY54066.1"/>
    </source>
</evidence>
<evidence type="ECO:0000313" key="4">
    <source>
        <dbReference type="Proteomes" id="UP000217895"/>
    </source>
</evidence>
<dbReference type="Gene3D" id="2.160.10.10">
    <property type="entry name" value="Hexapeptide repeat proteins"/>
    <property type="match status" value="1"/>
</dbReference>
<sequence length="194" mass="21291">MTVIHLDQYTIREYTPGAPAWKQLLWFFIGDPIVRSRLLPISSLKVRVLRSFGASIGQGVRIKPGVQVKFPWRLTIGNHCWIGENAWFDNLAPIVLEDHICVSQSVYFCTGNHDWTASTFDLRVAPITVKSGAWLAARSTIAPGVEIGEGSVLSLGSVAVKSLTSWTIYAGNPAVAIKPRAIKEQSFSSSLLNP</sequence>
<organism evidence="3 4">
    <name type="scientific">Leptolyngbya boryana NIES-2135</name>
    <dbReference type="NCBI Taxonomy" id="1973484"/>
    <lineage>
        <taxon>Bacteria</taxon>
        <taxon>Bacillati</taxon>
        <taxon>Cyanobacteriota</taxon>
        <taxon>Cyanophyceae</taxon>
        <taxon>Leptolyngbyales</taxon>
        <taxon>Leptolyngbyaceae</taxon>
        <taxon>Leptolyngbya group</taxon>
        <taxon>Leptolyngbya</taxon>
    </lineage>
</organism>
<dbReference type="GO" id="GO:0043886">
    <property type="term" value="F:structural constituent of carboxysome shell"/>
    <property type="evidence" value="ECO:0007669"/>
    <property type="project" value="UniProtKB-ARBA"/>
</dbReference>
<name>A0A1Z4JBE4_LEPBY</name>
<dbReference type="SUPFAM" id="SSF51161">
    <property type="entry name" value="Trimeric LpxA-like enzymes"/>
    <property type="match status" value="1"/>
</dbReference>
<protein>
    <submittedName>
        <fullName evidence="3">Putative colanic acid biosynthesis acetyltransferase WcaF</fullName>
    </submittedName>
</protein>
<dbReference type="InterPro" id="IPR011004">
    <property type="entry name" value="Trimer_LpxA-like_sf"/>
</dbReference>
<dbReference type="EMBL" id="AP018203">
    <property type="protein sequence ID" value="BAY54066.1"/>
    <property type="molecule type" value="Genomic_DNA"/>
</dbReference>
<gene>
    <name evidence="3" type="ORF">NIES2135_08800</name>
</gene>
<keyword evidence="4" id="KW-1185">Reference proteome</keyword>
<evidence type="ECO:0000256" key="2">
    <source>
        <dbReference type="ARBA" id="ARBA00022679"/>
    </source>
</evidence>
<accession>A0A1Z4JBE4</accession>
<dbReference type="InterPro" id="IPR051159">
    <property type="entry name" value="Hexapeptide_acetyltransf"/>
</dbReference>
<dbReference type="Proteomes" id="UP000217895">
    <property type="component" value="Chromosome"/>
</dbReference>
<dbReference type="GO" id="GO:0005829">
    <property type="term" value="C:cytosol"/>
    <property type="evidence" value="ECO:0007669"/>
    <property type="project" value="TreeGrafter"/>
</dbReference>
<dbReference type="PANTHER" id="PTHR23416">
    <property type="entry name" value="SIALIC ACID SYNTHASE-RELATED"/>
    <property type="match status" value="1"/>
</dbReference>
<dbReference type="PANTHER" id="PTHR23416:SF23">
    <property type="entry name" value="ACETYLTRANSFERASE C18B11.09C-RELATED"/>
    <property type="match status" value="1"/>
</dbReference>